<feature type="compositionally biased region" description="Low complexity" evidence="1">
    <location>
        <begin position="154"/>
        <end position="165"/>
    </location>
</feature>
<evidence type="ECO:0000313" key="2">
    <source>
        <dbReference type="EMBL" id="EXF83444.1"/>
    </source>
</evidence>
<dbReference type="HOGENOM" id="CLU_053552_0_0_1"/>
<name>A0A010RYY9_9PEZI</name>
<proteinExistence type="predicted"/>
<dbReference type="eggNOG" id="ENOG502SMYH">
    <property type="taxonomic scope" value="Eukaryota"/>
</dbReference>
<feature type="region of interest" description="Disordered" evidence="1">
    <location>
        <begin position="226"/>
        <end position="269"/>
    </location>
</feature>
<dbReference type="OrthoDB" id="5226911at2759"/>
<dbReference type="Proteomes" id="UP000020467">
    <property type="component" value="Unassembled WGS sequence"/>
</dbReference>
<accession>A0A010RYY9</accession>
<keyword evidence="3" id="KW-1185">Reference proteome</keyword>
<feature type="compositionally biased region" description="Polar residues" evidence="1">
    <location>
        <begin position="251"/>
        <end position="260"/>
    </location>
</feature>
<evidence type="ECO:0000256" key="1">
    <source>
        <dbReference type="SAM" id="MobiDB-lite"/>
    </source>
</evidence>
<feature type="compositionally biased region" description="Basic and acidic residues" evidence="1">
    <location>
        <begin position="177"/>
        <end position="192"/>
    </location>
</feature>
<dbReference type="KEGG" id="cfj:CFIO01_13051"/>
<evidence type="ECO:0000313" key="3">
    <source>
        <dbReference type="Proteomes" id="UP000020467"/>
    </source>
</evidence>
<dbReference type="EMBL" id="JARH01000238">
    <property type="protein sequence ID" value="EXF83444.1"/>
    <property type="molecule type" value="Genomic_DNA"/>
</dbReference>
<feature type="compositionally biased region" description="Basic residues" evidence="1">
    <location>
        <begin position="166"/>
        <end position="175"/>
    </location>
</feature>
<sequence>MPGLPSSRSWGDELNNEADSVENHEVKMACFGETIDSLLETYSKCLSLLKGLKGARNSKQPRQLRKSIRSDRAKVRSVYSSKLSVAGTHLEKGDAVARSSVRRVIKRLTSATTNLLHLITRGQNPVIDYQSLKTLSNSSRIDAVKAINDLSRRLSTPSLKSSSSRSSKKSKHSKRILAADHQSKLKDKEASERKLLKATAEAAETETKPGEPTCIQHLKAEKRMSMATMSSGSTKLGEIAPNKLRRRTSEKPPSTDQFSVAPTYPLRPYHQPEVKRKRLWGLFG</sequence>
<reference evidence="2 3" key="1">
    <citation type="submission" date="2014-02" db="EMBL/GenBank/DDBJ databases">
        <title>The genome sequence of Colletotrichum fioriniae PJ7.</title>
        <authorList>
            <person name="Baroncelli R."/>
            <person name="Thon M.R."/>
        </authorList>
    </citation>
    <scope>NUCLEOTIDE SEQUENCE [LARGE SCALE GENOMIC DNA]</scope>
    <source>
        <strain evidence="2 3">PJ7</strain>
    </source>
</reference>
<feature type="region of interest" description="Disordered" evidence="1">
    <location>
        <begin position="154"/>
        <end position="192"/>
    </location>
</feature>
<dbReference type="AlphaFoldDB" id="A0A010RYY9"/>
<organism evidence="2 3">
    <name type="scientific">Colletotrichum fioriniae PJ7</name>
    <dbReference type="NCBI Taxonomy" id="1445577"/>
    <lineage>
        <taxon>Eukaryota</taxon>
        <taxon>Fungi</taxon>
        <taxon>Dikarya</taxon>
        <taxon>Ascomycota</taxon>
        <taxon>Pezizomycotina</taxon>
        <taxon>Sordariomycetes</taxon>
        <taxon>Hypocreomycetidae</taxon>
        <taxon>Glomerellales</taxon>
        <taxon>Glomerellaceae</taxon>
        <taxon>Colletotrichum</taxon>
        <taxon>Colletotrichum acutatum species complex</taxon>
    </lineage>
</organism>
<protein>
    <submittedName>
        <fullName evidence="2">Uncharacterized protein</fullName>
    </submittedName>
</protein>
<gene>
    <name evidence="2" type="ORF">CFIO01_13051</name>
</gene>
<comment type="caution">
    <text evidence="2">The sequence shown here is derived from an EMBL/GenBank/DDBJ whole genome shotgun (WGS) entry which is preliminary data.</text>
</comment>